<dbReference type="EMBL" id="GG698931">
    <property type="protein sequence ID" value="EEU36054.1"/>
    <property type="molecule type" value="Genomic_DNA"/>
</dbReference>
<dbReference type="Gene3D" id="3.10.450.50">
    <property type="match status" value="1"/>
</dbReference>
<reference evidence="1 2" key="1">
    <citation type="journal article" date="2009" name="PLoS Genet.">
        <title>The genome of Nectria haematococca: contribution of supernumerary chromosomes to gene expansion.</title>
        <authorList>
            <person name="Coleman J.J."/>
            <person name="Rounsley S.D."/>
            <person name="Rodriguez-Carres M."/>
            <person name="Kuo A."/>
            <person name="Wasmann C.C."/>
            <person name="Grimwood J."/>
            <person name="Schmutz J."/>
            <person name="Taga M."/>
            <person name="White G.J."/>
            <person name="Zhou S."/>
            <person name="Schwartz D.C."/>
            <person name="Freitag M."/>
            <person name="Ma L.J."/>
            <person name="Danchin E.G."/>
            <person name="Henrissat B."/>
            <person name="Coutinho P.M."/>
            <person name="Nelson D.R."/>
            <person name="Straney D."/>
            <person name="Napoli C.A."/>
            <person name="Barker B.M."/>
            <person name="Gribskov M."/>
            <person name="Rep M."/>
            <person name="Kroken S."/>
            <person name="Molnar I."/>
            <person name="Rensing C."/>
            <person name="Kennell J.C."/>
            <person name="Zamora J."/>
            <person name="Farman M.L."/>
            <person name="Selker E.U."/>
            <person name="Salamov A."/>
            <person name="Shapiro H."/>
            <person name="Pangilinan J."/>
            <person name="Lindquist E."/>
            <person name="Lamers C."/>
            <person name="Grigoriev I.V."/>
            <person name="Geiser D.M."/>
            <person name="Covert S.F."/>
            <person name="Temporini E."/>
            <person name="Vanetten H.D."/>
        </authorList>
    </citation>
    <scope>NUCLEOTIDE SEQUENCE [LARGE SCALE GENOMIC DNA]</scope>
    <source>
        <strain evidence="2">ATCC MYA-4622 / CBS 123669 / FGSC 9596 / NRRL 45880 / 77-13-4</strain>
    </source>
</reference>
<proteinExistence type="predicted"/>
<dbReference type="InParanoid" id="C7ZIN3"/>
<dbReference type="SUPFAM" id="SSF54427">
    <property type="entry name" value="NTF2-like"/>
    <property type="match status" value="1"/>
</dbReference>
<dbReference type="RefSeq" id="XP_003041767.1">
    <property type="nucleotide sequence ID" value="XM_003041721.1"/>
</dbReference>
<name>C7ZIN3_FUSV7</name>
<dbReference type="KEGG" id="nhe:NECHADRAFT_87204"/>
<dbReference type="OrthoDB" id="3468019at2759"/>
<keyword evidence="2" id="KW-1185">Reference proteome</keyword>
<dbReference type="Proteomes" id="UP000005206">
    <property type="component" value="Chromosome 12"/>
</dbReference>
<evidence type="ECO:0000313" key="2">
    <source>
        <dbReference type="Proteomes" id="UP000005206"/>
    </source>
</evidence>
<dbReference type="AlphaFoldDB" id="C7ZIN3"/>
<gene>
    <name evidence="1" type="ORF">NECHADRAFT_87204</name>
</gene>
<dbReference type="eggNOG" id="ENOG502RMKX">
    <property type="taxonomic scope" value="Eukaryota"/>
</dbReference>
<dbReference type="HOGENOM" id="CLU_107714_2_2_1"/>
<dbReference type="OMA" id="EGVTTYQ"/>
<dbReference type="InterPro" id="IPR032710">
    <property type="entry name" value="NTF2-like_dom_sf"/>
</dbReference>
<sequence length="134" mass="15114">MAVLKYEYNPDLVPEKVRKLLDVLFAAADDTARTAEWLACFSDDAKIWRNGKPSNGRTEIEGMIANSWDNVASRDHRPAKIFAFSKDSLDVMVDGTTVYNWQDGSSKTGVWACRVAFKEVEGALKISDYHVVFY</sequence>
<organism evidence="1 2">
    <name type="scientific">Fusarium vanettenii (strain ATCC MYA-4622 / CBS 123669 / FGSC 9596 / NRRL 45880 / 77-13-4)</name>
    <name type="common">Fusarium solani subsp. pisi</name>
    <dbReference type="NCBI Taxonomy" id="660122"/>
    <lineage>
        <taxon>Eukaryota</taxon>
        <taxon>Fungi</taxon>
        <taxon>Dikarya</taxon>
        <taxon>Ascomycota</taxon>
        <taxon>Pezizomycotina</taxon>
        <taxon>Sordariomycetes</taxon>
        <taxon>Hypocreomycetidae</taxon>
        <taxon>Hypocreales</taxon>
        <taxon>Nectriaceae</taxon>
        <taxon>Fusarium</taxon>
        <taxon>Fusarium solani species complex</taxon>
        <taxon>Fusarium vanettenii</taxon>
    </lineage>
</organism>
<protein>
    <recommendedName>
        <fullName evidence="3">SnoaL-like domain-containing protein</fullName>
    </recommendedName>
</protein>
<dbReference type="VEuPathDB" id="FungiDB:NECHADRAFT_87204"/>
<accession>C7ZIN3</accession>
<evidence type="ECO:0008006" key="3">
    <source>
        <dbReference type="Google" id="ProtNLM"/>
    </source>
</evidence>
<evidence type="ECO:0000313" key="1">
    <source>
        <dbReference type="EMBL" id="EEU36054.1"/>
    </source>
</evidence>
<dbReference type="GeneID" id="9674157"/>